<dbReference type="PROSITE" id="PS52035">
    <property type="entry name" value="PEPTIDASE_M14"/>
    <property type="match status" value="2"/>
</dbReference>
<dbReference type="PRINTS" id="PR00765">
    <property type="entry name" value="CRBOXYPTASEA"/>
</dbReference>
<sequence>MNSINLVFLLTILSFASAVKVNYDGYKLYKISPKDDSEVQVLAKLQEARIGEFWEDGFRVDRDSKVMISPQKHERFIEFLRTENIEASLLLDDVQRTIDKQRNPENINASSSYLSYDWTAYHDLDTLYNWLDELEANHPNVVKTVVMGQSVEGRDIKGIVINYHNDNAESDSHPLIGMLEGTLHSREWISVATVTWIIKEFLTSEDPEIRHLAETFEWHIFPVVNPDGYVYTFTDNRMWRKNRSPENIKTCAEGVDDDMSHGVDLNRNFEVEWMVIGASNDSCTNTYAGPIPFSEPESRAIAQYVRRLDQIGTMIYYIAFHSYTQLILVPYSHVYIENAWQSRNYADMYEIAIKSADAIAKRYGTQYRVGLSANVMYPMSGGSFDWVKYDVNVPISYLIELRDLGEYGFLLPADQIIPTALETMDGLIEMDKNTKALNYRVEEVYAMILKEIIFLVVLVAAVNAEYVSYKDHKVYKIVPKNENEVQILLDLRKQPQYYFWNDIVSLYSDVKIMVAPKNQEEFENYFKSVNIPAEVVFNDVQKLIDDQVKRPVSRNVVYDWTYYLTLDEINAWLSRIVEEHSDVATLVNLGTSVEGRTIWGVKIDYKKEENPVIGMIEGGIHSREWISPATVTYIINEFLTSTDENVRFMAENIVWHIFPVVNPDGYYYTFNNNRMWRKNRGKDNFTPCATVADDISNGIDLNRNFGFVWMLTGASQNPCDETYAGPIEFSEPESQAIAGYVLNIKNQGRMIYYFAFHSYSQMVLVPYSHLSGYDVIQAPNYADMYEIAIRGMDKLKAKHNTDYQVGTSGDILYEVSGSSFDWVKGVAEIPIVYLFELRDVGEFGFLLPAERIIPNNEEIMAGLLEMERVTRNMGYYNIQNESEPDIIPTTVEPSTSTTAAPGSGMKTVFSVFLIALCLFVTL</sequence>
<dbReference type="FunFam" id="3.40.630.10:FF:000040">
    <property type="entry name" value="zinc carboxypeptidase"/>
    <property type="match status" value="2"/>
</dbReference>
<comment type="function">
    <text evidence="13">Involved in the digestion of the blood meal.</text>
</comment>
<dbReference type="FunFam" id="3.30.70.340:FF:000002">
    <property type="entry name" value="Carboxypeptidase A"/>
    <property type="match status" value="1"/>
</dbReference>
<evidence type="ECO:0000256" key="8">
    <source>
        <dbReference type="ARBA" id="ARBA00022729"/>
    </source>
</evidence>
<feature type="signal peptide" evidence="16">
    <location>
        <begin position="1"/>
        <end position="18"/>
    </location>
</feature>
<protein>
    <recommendedName>
        <fullName evidence="14">Zinc carboxypeptidase A 1</fullName>
    </recommendedName>
</protein>
<keyword evidence="8 16" id="KW-0732">Signal</keyword>
<evidence type="ECO:0000256" key="9">
    <source>
        <dbReference type="ARBA" id="ARBA00022801"/>
    </source>
</evidence>
<keyword evidence="5" id="KW-0121">Carboxypeptidase</keyword>
<dbReference type="InterPro" id="IPR000834">
    <property type="entry name" value="Peptidase_M14"/>
</dbReference>
<feature type="chain" id="PRO_5039902318" description="Zinc carboxypeptidase A 1" evidence="16">
    <location>
        <begin position="19"/>
        <end position="922"/>
    </location>
</feature>
<dbReference type="Proteomes" id="UP000301870">
    <property type="component" value="Chromosome 11"/>
</dbReference>
<dbReference type="PANTHER" id="PTHR11705:SF153">
    <property type="entry name" value="ZINC CARBOXYPEPTIDASE A 1-LIKE PROTEIN"/>
    <property type="match status" value="1"/>
</dbReference>
<comment type="similarity">
    <text evidence="3 15">Belongs to the peptidase M14 family.</text>
</comment>
<keyword evidence="12" id="KW-1015">Disulfide bond</keyword>
<feature type="domain" description="Peptidase M14" evidence="17">
    <location>
        <begin position="562"/>
        <end position="870"/>
    </location>
</feature>
<keyword evidence="9" id="KW-0378">Hydrolase</keyword>
<name>A0A9J7DYD3_SPOLT</name>
<evidence type="ECO:0000256" key="2">
    <source>
        <dbReference type="ARBA" id="ARBA00004613"/>
    </source>
</evidence>
<organism evidence="18 19">
    <name type="scientific">Spodoptera litura</name>
    <name type="common">Asian cotton leafworm</name>
    <dbReference type="NCBI Taxonomy" id="69820"/>
    <lineage>
        <taxon>Eukaryota</taxon>
        <taxon>Metazoa</taxon>
        <taxon>Ecdysozoa</taxon>
        <taxon>Arthropoda</taxon>
        <taxon>Hexapoda</taxon>
        <taxon>Insecta</taxon>
        <taxon>Pterygota</taxon>
        <taxon>Neoptera</taxon>
        <taxon>Endopterygota</taxon>
        <taxon>Lepidoptera</taxon>
        <taxon>Glossata</taxon>
        <taxon>Ditrysia</taxon>
        <taxon>Noctuoidea</taxon>
        <taxon>Noctuidae</taxon>
        <taxon>Amphipyrinae</taxon>
        <taxon>Spodoptera</taxon>
    </lineage>
</organism>
<dbReference type="SMART" id="SM00631">
    <property type="entry name" value="Zn_pept"/>
    <property type="match status" value="2"/>
</dbReference>
<evidence type="ECO:0000256" key="11">
    <source>
        <dbReference type="ARBA" id="ARBA00023049"/>
    </source>
</evidence>
<dbReference type="SUPFAM" id="SSF54897">
    <property type="entry name" value="Protease propeptides/inhibitors"/>
    <property type="match status" value="2"/>
</dbReference>
<keyword evidence="11" id="KW-0482">Metalloprotease</keyword>
<dbReference type="KEGG" id="sliu:111350592"/>
<dbReference type="Pfam" id="PF00246">
    <property type="entry name" value="Peptidase_M14"/>
    <property type="match status" value="2"/>
</dbReference>
<dbReference type="OrthoDB" id="3626597at2759"/>
<keyword evidence="4" id="KW-0964">Secreted</keyword>
<feature type="active site" description="Proton donor/acceptor" evidence="15">
    <location>
        <position position="400"/>
    </location>
</feature>
<dbReference type="GO" id="GO:0005615">
    <property type="term" value="C:extracellular space"/>
    <property type="evidence" value="ECO:0007669"/>
    <property type="project" value="TreeGrafter"/>
</dbReference>
<dbReference type="PANTHER" id="PTHR11705">
    <property type="entry name" value="PROTEASE FAMILY M14 CARBOXYPEPTIDASE A,B"/>
    <property type="match status" value="1"/>
</dbReference>
<feature type="domain" description="Peptidase M14" evidence="17">
    <location>
        <begin position="120"/>
        <end position="434"/>
    </location>
</feature>
<evidence type="ECO:0000256" key="6">
    <source>
        <dbReference type="ARBA" id="ARBA00022670"/>
    </source>
</evidence>
<evidence type="ECO:0000256" key="7">
    <source>
        <dbReference type="ARBA" id="ARBA00022723"/>
    </source>
</evidence>
<dbReference type="Gene3D" id="3.40.630.10">
    <property type="entry name" value="Zn peptidases"/>
    <property type="match status" value="2"/>
</dbReference>
<gene>
    <name evidence="19" type="primary">LOC111350592</name>
</gene>
<evidence type="ECO:0000256" key="4">
    <source>
        <dbReference type="ARBA" id="ARBA00022525"/>
    </source>
</evidence>
<dbReference type="PROSITE" id="PS00133">
    <property type="entry name" value="CARBOXYPEPT_ZN_2"/>
    <property type="match status" value="2"/>
</dbReference>
<dbReference type="InterPro" id="IPR003146">
    <property type="entry name" value="M14A_act_pep"/>
</dbReference>
<keyword evidence="7" id="KW-0479">Metal-binding</keyword>
<evidence type="ECO:0000256" key="16">
    <source>
        <dbReference type="SAM" id="SignalP"/>
    </source>
</evidence>
<evidence type="ECO:0000259" key="17">
    <source>
        <dbReference type="PROSITE" id="PS52035"/>
    </source>
</evidence>
<keyword evidence="10" id="KW-0862">Zinc</keyword>
<dbReference type="GO" id="GO:0004181">
    <property type="term" value="F:metallocarboxypeptidase activity"/>
    <property type="evidence" value="ECO:0007669"/>
    <property type="project" value="InterPro"/>
</dbReference>
<dbReference type="Gene3D" id="3.30.70.340">
    <property type="entry name" value="Metallocarboxypeptidase-like"/>
    <property type="match status" value="2"/>
</dbReference>
<proteinExistence type="inferred from homology"/>
<keyword evidence="18" id="KW-1185">Reference proteome</keyword>
<dbReference type="SUPFAM" id="SSF53187">
    <property type="entry name" value="Zn-dependent exopeptidases"/>
    <property type="match status" value="2"/>
</dbReference>
<comment type="subcellular location">
    <subcellularLocation>
        <location evidence="2">Secreted</location>
    </subcellularLocation>
</comment>
<evidence type="ECO:0000256" key="15">
    <source>
        <dbReference type="PROSITE-ProRule" id="PRU01379"/>
    </source>
</evidence>
<feature type="active site" description="Proton donor/acceptor" evidence="15">
    <location>
        <position position="836"/>
    </location>
</feature>
<comment type="cofactor">
    <cofactor evidence="1">
        <name>Zn(2+)</name>
        <dbReference type="ChEBI" id="CHEBI:29105"/>
    </cofactor>
</comment>
<evidence type="ECO:0000256" key="5">
    <source>
        <dbReference type="ARBA" id="ARBA00022645"/>
    </source>
</evidence>
<evidence type="ECO:0000256" key="1">
    <source>
        <dbReference type="ARBA" id="ARBA00001947"/>
    </source>
</evidence>
<dbReference type="GO" id="GO:0006508">
    <property type="term" value="P:proteolysis"/>
    <property type="evidence" value="ECO:0007669"/>
    <property type="project" value="UniProtKB-KW"/>
</dbReference>
<accession>A0A9J7DYD3</accession>
<keyword evidence="6" id="KW-0645">Protease</keyword>
<evidence type="ECO:0000313" key="19">
    <source>
        <dbReference type="RefSeq" id="XP_022817989.1"/>
    </source>
</evidence>
<dbReference type="InterPro" id="IPR036990">
    <property type="entry name" value="M14A-like_propep"/>
</dbReference>
<evidence type="ECO:0000256" key="3">
    <source>
        <dbReference type="ARBA" id="ARBA00005988"/>
    </source>
</evidence>
<dbReference type="Pfam" id="PF02244">
    <property type="entry name" value="Propep_M14"/>
    <property type="match status" value="2"/>
</dbReference>
<reference evidence="19" key="1">
    <citation type="submission" date="2025-08" db="UniProtKB">
        <authorList>
            <consortium name="RefSeq"/>
        </authorList>
    </citation>
    <scope>IDENTIFICATION</scope>
    <source>
        <strain evidence="19">Ishihara</strain>
        <tissue evidence="19">Whole body</tissue>
    </source>
</reference>
<evidence type="ECO:0000256" key="10">
    <source>
        <dbReference type="ARBA" id="ARBA00022833"/>
    </source>
</evidence>
<evidence type="ECO:0000256" key="12">
    <source>
        <dbReference type="ARBA" id="ARBA00023157"/>
    </source>
</evidence>
<dbReference type="GO" id="GO:0008270">
    <property type="term" value="F:zinc ion binding"/>
    <property type="evidence" value="ECO:0007669"/>
    <property type="project" value="InterPro"/>
</dbReference>
<dbReference type="GeneID" id="111350592"/>
<dbReference type="CDD" id="cd03860">
    <property type="entry name" value="M14_CP_A-B_like"/>
    <property type="match status" value="2"/>
</dbReference>
<dbReference type="RefSeq" id="XP_022817989.1">
    <property type="nucleotide sequence ID" value="XM_022962221.1"/>
</dbReference>
<dbReference type="AlphaFoldDB" id="A0A9J7DYD3"/>
<evidence type="ECO:0000256" key="13">
    <source>
        <dbReference type="ARBA" id="ARBA00057299"/>
    </source>
</evidence>
<evidence type="ECO:0000256" key="14">
    <source>
        <dbReference type="ARBA" id="ARBA00069039"/>
    </source>
</evidence>
<evidence type="ECO:0000313" key="18">
    <source>
        <dbReference type="Proteomes" id="UP000301870"/>
    </source>
</evidence>
<dbReference type="InterPro" id="IPR057247">
    <property type="entry name" value="CARBOXYPEPT_ZN_2"/>
</dbReference>